<dbReference type="PROSITE" id="PS51384">
    <property type="entry name" value="FAD_FR"/>
    <property type="match status" value="1"/>
</dbReference>
<sequence>MTEPTLRALAASFTVFAYAALCAAIYWRRRRQRVASKRRASALAGSGAGAATLVLYASQTGQAEALAWQTGGWLHAAGTPARVMPLNEVDIDLLRRAPKALFIASTYGEGDAPDGASRFAEHVMGAKAELSSLRYAVLALGDRQYANFCRFGRLLDEWLHAAGATRSFDRIEVDNAEPATLAAWQAQCGGGAAADDTTDASDAAAAAAMPWRLASRSLLNEGSAGAPVYRLAFTPMAAPAAGWESGDIARLALASDPGRPRDYSIASIPADGSLELLVRQEQRPDGRLGAASGLLTSALRLGDTVQLQLRPHRNFRLGENLERPLLLIGNGTGLAGLRSHLRARAAQGRHDNWLVFGERNAQHDFLCRAEIEAWQQAGVLRRLDMVFSRDQAERLYVQHRLLQRLDEARAWIAGGAAIYVCGSLQGMASGVDAALRQIAGDALMRELAAAGRYRRDVY</sequence>
<dbReference type="SUPFAM" id="SSF63380">
    <property type="entry name" value="Riboflavin synthase domain-like"/>
    <property type="match status" value="1"/>
</dbReference>
<dbReference type="PROSITE" id="PS50902">
    <property type="entry name" value="FLAVODOXIN_LIKE"/>
    <property type="match status" value="1"/>
</dbReference>
<dbReference type="InterPro" id="IPR017927">
    <property type="entry name" value="FAD-bd_FR_type"/>
</dbReference>
<evidence type="ECO:0000313" key="9">
    <source>
        <dbReference type="Proteomes" id="UP001169027"/>
    </source>
</evidence>
<dbReference type="Gene3D" id="3.40.50.360">
    <property type="match status" value="1"/>
</dbReference>
<keyword evidence="9" id="KW-1185">Reference proteome</keyword>
<dbReference type="InterPro" id="IPR001094">
    <property type="entry name" value="Flavdoxin-like"/>
</dbReference>
<dbReference type="Gene3D" id="2.40.30.10">
    <property type="entry name" value="Translation factors"/>
    <property type="match status" value="1"/>
</dbReference>
<evidence type="ECO:0000259" key="6">
    <source>
        <dbReference type="PROSITE" id="PS50902"/>
    </source>
</evidence>
<dbReference type="InterPro" id="IPR001709">
    <property type="entry name" value="Flavoprot_Pyr_Nucl_cyt_Rdtase"/>
</dbReference>
<dbReference type="PANTHER" id="PTHR19384:SF17">
    <property type="entry name" value="NADPH--CYTOCHROME P450 REDUCTASE"/>
    <property type="match status" value="1"/>
</dbReference>
<dbReference type="InterPro" id="IPR008254">
    <property type="entry name" value="Flavodoxin/NO_synth"/>
</dbReference>
<dbReference type="PRINTS" id="PR00369">
    <property type="entry name" value="FLAVODOXIN"/>
</dbReference>
<dbReference type="EC" id="1.6.2.4" evidence="4"/>
<feature type="transmembrane region" description="Helical" evidence="5">
    <location>
        <begin position="39"/>
        <end position="57"/>
    </location>
</feature>
<keyword evidence="2" id="KW-0288">FMN</keyword>
<dbReference type="SUPFAM" id="SSF52218">
    <property type="entry name" value="Flavoproteins"/>
    <property type="match status" value="1"/>
</dbReference>
<dbReference type="CDD" id="cd06200">
    <property type="entry name" value="SiR_like1"/>
    <property type="match status" value="1"/>
</dbReference>
<evidence type="ECO:0000256" key="1">
    <source>
        <dbReference type="ARBA" id="ARBA00022630"/>
    </source>
</evidence>
<dbReference type="Pfam" id="PF00258">
    <property type="entry name" value="Flavodoxin_1"/>
    <property type="match status" value="1"/>
</dbReference>
<comment type="caution">
    <text evidence="8">The sequence shown here is derived from an EMBL/GenBank/DDBJ whole genome shotgun (WGS) entry which is preliminary data.</text>
</comment>
<reference evidence="8" key="1">
    <citation type="submission" date="2023-06" db="EMBL/GenBank/DDBJ databases">
        <authorList>
            <person name="Jiang Y."/>
            <person name="Liu Q."/>
        </authorList>
    </citation>
    <scope>NUCLEOTIDE SEQUENCE</scope>
    <source>
        <strain evidence="8">CGMCC 1.12090</strain>
    </source>
</reference>
<keyword evidence="1" id="KW-0285">Flavoprotein</keyword>
<dbReference type="Proteomes" id="UP001169027">
    <property type="component" value="Unassembled WGS sequence"/>
</dbReference>
<dbReference type="InterPro" id="IPR039261">
    <property type="entry name" value="FNR_nucleotide-bd"/>
</dbReference>
<dbReference type="Gene3D" id="3.40.50.80">
    <property type="entry name" value="Nucleotide-binding domain of ferredoxin-NADP reductase (FNR) module"/>
    <property type="match status" value="1"/>
</dbReference>
<dbReference type="SUPFAM" id="SSF52343">
    <property type="entry name" value="Ferredoxin reductase-like, C-terminal NADP-linked domain"/>
    <property type="match status" value="1"/>
</dbReference>
<dbReference type="InterPro" id="IPR001433">
    <property type="entry name" value="OxRdtase_FAD/NAD-bd"/>
</dbReference>
<gene>
    <name evidence="8" type="ORF">Q2T77_27865</name>
</gene>
<feature type="domain" description="FAD-binding FR-type" evidence="7">
    <location>
        <begin position="206"/>
        <end position="318"/>
    </location>
</feature>
<accession>A0ABT8SB22</accession>
<name>A0ABT8SB22_9BURK</name>
<feature type="domain" description="Flavodoxin-like" evidence="6">
    <location>
        <begin position="52"/>
        <end position="189"/>
    </location>
</feature>
<evidence type="ECO:0000313" key="8">
    <source>
        <dbReference type="EMBL" id="MDO1536109.1"/>
    </source>
</evidence>
<dbReference type="InterPro" id="IPR029039">
    <property type="entry name" value="Flavoprotein-like_sf"/>
</dbReference>
<keyword evidence="5" id="KW-0472">Membrane</keyword>
<evidence type="ECO:0000256" key="3">
    <source>
        <dbReference type="ARBA" id="ARBA00022982"/>
    </source>
</evidence>
<keyword evidence="3" id="KW-0249">Electron transport</keyword>
<keyword evidence="3" id="KW-0813">Transport</keyword>
<dbReference type="PANTHER" id="PTHR19384">
    <property type="entry name" value="NITRIC OXIDE SYNTHASE-RELATED"/>
    <property type="match status" value="1"/>
</dbReference>
<organism evidence="8 9">
    <name type="scientific">Variovorax ginsengisoli</name>
    <dbReference type="NCBI Taxonomy" id="363844"/>
    <lineage>
        <taxon>Bacteria</taxon>
        <taxon>Pseudomonadati</taxon>
        <taxon>Pseudomonadota</taxon>
        <taxon>Betaproteobacteria</taxon>
        <taxon>Burkholderiales</taxon>
        <taxon>Comamonadaceae</taxon>
        <taxon>Variovorax</taxon>
    </lineage>
</organism>
<dbReference type="RefSeq" id="WP_301814041.1">
    <property type="nucleotide sequence ID" value="NZ_JAUJZH010000025.1"/>
</dbReference>
<dbReference type="Pfam" id="PF00175">
    <property type="entry name" value="NAD_binding_1"/>
    <property type="match status" value="1"/>
</dbReference>
<evidence type="ECO:0000256" key="4">
    <source>
        <dbReference type="ARBA" id="ARBA00023797"/>
    </source>
</evidence>
<keyword evidence="5" id="KW-0812">Transmembrane</keyword>
<proteinExistence type="predicted"/>
<evidence type="ECO:0000259" key="7">
    <source>
        <dbReference type="PROSITE" id="PS51384"/>
    </source>
</evidence>
<dbReference type="PRINTS" id="PR00371">
    <property type="entry name" value="FPNCR"/>
</dbReference>
<keyword evidence="5" id="KW-1133">Transmembrane helix</keyword>
<feature type="transmembrane region" description="Helical" evidence="5">
    <location>
        <begin position="6"/>
        <end position="27"/>
    </location>
</feature>
<dbReference type="InterPro" id="IPR017938">
    <property type="entry name" value="Riboflavin_synthase-like_b-brl"/>
</dbReference>
<dbReference type="EMBL" id="JAUKVY010000025">
    <property type="protein sequence ID" value="MDO1536109.1"/>
    <property type="molecule type" value="Genomic_DNA"/>
</dbReference>
<evidence type="ECO:0000256" key="5">
    <source>
        <dbReference type="SAM" id="Phobius"/>
    </source>
</evidence>
<evidence type="ECO:0000256" key="2">
    <source>
        <dbReference type="ARBA" id="ARBA00022643"/>
    </source>
</evidence>
<protein>
    <recommendedName>
        <fullName evidence="4">NADPH--hemoprotein reductase</fullName>
        <ecNumber evidence="4">1.6.2.4</ecNumber>
    </recommendedName>
</protein>